<protein>
    <submittedName>
        <fullName evidence="1">(wild Malaysian banana) hypothetical protein</fullName>
    </submittedName>
</protein>
<reference evidence="2" key="2">
    <citation type="submission" date="2021-05" db="UniProtKB">
        <authorList>
            <consortium name="EnsemblPlants"/>
        </authorList>
    </citation>
    <scope>IDENTIFICATION</scope>
    <source>
        <strain evidence="2">subsp. malaccensis</strain>
    </source>
</reference>
<dbReference type="EMBL" id="HG996466">
    <property type="protein sequence ID" value="CAG1859035.1"/>
    <property type="molecule type" value="Genomic_DNA"/>
</dbReference>
<dbReference type="AlphaFoldDB" id="A0A804HS51"/>
<keyword evidence="3" id="KW-1185">Reference proteome</keyword>
<sequence>MEITMSSFPSKSLPLHCGRIFRSNLLSKSQIGLGWICCELRVKRKIDGWLYGSIDRQWIESKGDLNFTSGSLQLEDLACLVGVNIAMSSCYIY</sequence>
<evidence type="ECO:0000313" key="3">
    <source>
        <dbReference type="Proteomes" id="UP000012960"/>
    </source>
</evidence>
<dbReference type="InParanoid" id="A0A804HS51"/>
<gene>
    <name evidence="1" type="ORF">GSMUA_293300.1</name>
</gene>
<proteinExistence type="predicted"/>
<name>A0A804HS51_MUSAM</name>
<accession>A0A804HS51</accession>
<organism evidence="2 3">
    <name type="scientific">Musa acuminata subsp. malaccensis</name>
    <name type="common">Wild banana</name>
    <name type="synonym">Musa malaccensis</name>
    <dbReference type="NCBI Taxonomy" id="214687"/>
    <lineage>
        <taxon>Eukaryota</taxon>
        <taxon>Viridiplantae</taxon>
        <taxon>Streptophyta</taxon>
        <taxon>Embryophyta</taxon>
        <taxon>Tracheophyta</taxon>
        <taxon>Spermatophyta</taxon>
        <taxon>Magnoliopsida</taxon>
        <taxon>Liliopsida</taxon>
        <taxon>Zingiberales</taxon>
        <taxon>Musaceae</taxon>
        <taxon>Musa</taxon>
    </lineage>
</organism>
<evidence type="ECO:0000313" key="2">
    <source>
        <dbReference type="EnsemblPlants" id="Ma01_p09500.1"/>
    </source>
</evidence>
<evidence type="ECO:0000313" key="1">
    <source>
        <dbReference type="EMBL" id="CAG1859035.1"/>
    </source>
</evidence>
<dbReference type="EnsemblPlants" id="Ma01_t09500.1">
    <property type="protein sequence ID" value="Ma01_p09500.1"/>
    <property type="gene ID" value="Ma01_g09500"/>
</dbReference>
<dbReference type="Proteomes" id="UP000012960">
    <property type="component" value="Unplaced"/>
</dbReference>
<reference evidence="1" key="1">
    <citation type="submission" date="2021-03" db="EMBL/GenBank/DDBJ databases">
        <authorList>
            <consortium name="Genoscope - CEA"/>
            <person name="William W."/>
        </authorList>
    </citation>
    <scope>NUCLEOTIDE SEQUENCE</scope>
    <source>
        <strain evidence="1">Doubled-haploid Pahang</strain>
    </source>
</reference>
<dbReference type="Gramene" id="Ma01_t09500.1">
    <property type="protein sequence ID" value="Ma01_p09500.1"/>
    <property type="gene ID" value="Ma01_g09500"/>
</dbReference>